<dbReference type="InterPro" id="IPR011606">
    <property type="entry name" value="Brnchd-chn_aa_trnsp_permease"/>
</dbReference>
<dbReference type="OrthoDB" id="3181706at2"/>
<keyword evidence="7 8" id="KW-0472">Membrane</keyword>
<evidence type="ECO:0000256" key="4">
    <source>
        <dbReference type="ARBA" id="ARBA00022475"/>
    </source>
</evidence>
<keyword evidence="5 8" id="KW-0812">Transmembrane</keyword>
<evidence type="ECO:0000256" key="5">
    <source>
        <dbReference type="ARBA" id="ARBA00022692"/>
    </source>
</evidence>
<name>A0A1F2PNH1_9FIRM</name>
<dbReference type="PANTHER" id="PTHR34979">
    <property type="entry name" value="INNER MEMBRANE PROTEIN YGAZ"/>
    <property type="match status" value="1"/>
</dbReference>
<keyword evidence="6 8" id="KW-1133">Transmembrane helix</keyword>
<evidence type="ECO:0000256" key="6">
    <source>
        <dbReference type="ARBA" id="ARBA00022989"/>
    </source>
</evidence>
<proteinExistence type="inferred from homology"/>
<dbReference type="Pfam" id="PF03591">
    <property type="entry name" value="AzlC"/>
    <property type="match status" value="1"/>
</dbReference>
<feature type="transmembrane region" description="Helical" evidence="8">
    <location>
        <begin position="65"/>
        <end position="87"/>
    </location>
</feature>
<dbReference type="PANTHER" id="PTHR34979:SF1">
    <property type="entry name" value="INNER MEMBRANE PROTEIN YGAZ"/>
    <property type="match status" value="1"/>
</dbReference>
<dbReference type="EMBL" id="LKEU01000009">
    <property type="protein sequence ID" value="OFV72475.1"/>
    <property type="molecule type" value="Genomic_DNA"/>
</dbReference>
<dbReference type="STRING" id="52694.ACWI_00780"/>
<feature type="transmembrane region" description="Helical" evidence="8">
    <location>
        <begin position="36"/>
        <end position="59"/>
    </location>
</feature>
<evidence type="ECO:0000256" key="7">
    <source>
        <dbReference type="ARBA" id="ARBA00023136"/>
    </source>
</evidence>
<gene>
    <name evidence="9" type="primary">ygaZ_1</name>
    <name evidence="9" type="ORF">ACWI_00780</name>
</gene>
<dbReference type="GO" id="GO:0005886">
    <property type="term" value="C:plasma membrane"/>
    <property type="evidence" value="ECO:0007669"/>
    <property type="project" value="UniProtKB-SubCell"/>
</dbReference>
<organism evidence="9 10">
    <name type="scientific">Acetobacterium wieringae</name>
    <dbReference type="NCBI Taxonomy" id="52694"/>
    <lineage>
        <taxon>Bacteria</taxon>
        <taxon>Bacillati</taxon>
        <taxon>Bacillota</taxon>
        <taxon>Clostridia</taxon>
        <taxon>Eubacteriales</taxon>
        <taxon>Eubacteriaceae</taxon>
        <taxon>Acetobacterium</taxon>
    </lineage>
</organism>
<dbReference type="Proteomes" id="UP000176244">
    <property type="component" value="Unassembled WGS sequence"/>
</dbReference>
<evidence type="ECO:0000256" key="1">
    <source>
        <dbReference type="ARBA" id="ARBA00004651"/>
    </source>
</evidence>
<evidence type="ECO:0000313" key="9">
    <source>
        <dbReference type="EMBL" id="OFV72475.1"/>
    </source>
</evidence>
<feature type="transmembrane region" description="Helical" evidence="8">
    <location>
        <begin position="12"/>
        <end position="29"/>
    </location>
</feature>
<accession>A0A1F2PNH1</accession>
<dbReference type="RefSeq" id="WP_084633410.1">
    <property type="nucleotide sequence ID" value="NZ_LKEU01000009.1"/>
</dbReference>
<sequence>MKSFIFAFKQTIPVLFPYLFIGIAFGVLMDEAGYTAGWSLISGLFIYAGSMQIVMVSLLTAGASLGTIAMMTFFVNARHIFYGLAFIERFRKMGRKYPYMVVTLTDEVYSILCNIKYPVDVDARQSDFYITLILHLVWILSCLAGALFGQLIPYDLTGIEFSATAFFITVCMNQWKSMNSHWPALTGLISAVVFYTILGPNQFILPALTLSVLVLIMMKPRLTAGQKMQPVKECKPASIDGAEEIIYEY</sequence>
<protein>
    <submittedName>
        <fullName evidence="9">Inner membrane protein YgaZ</fullName>
    </submittedName>
</protein>
<feature type="transmembrane region" description="Helical" evidence="8">
    <location>
        <begin position="128"/>
        <end position="152"/>
    </location>
</feature>
<dbReference type="GO" id="GO:1903785">
    <property type="term" value="P:L-valine transmembrane transport"/>
    <property type="evidence" value="ECO:0007669"/>
    <property type="project" value="TreeGrafter"/>
</dbReference>
<evidence type="ECO:0000256" key="8">
    <source>
        <dbReference type="SAM" id="Phobius"/>
    </source>
</evidence>
<keyword evidence="4" id="KW-1003">Cell membrane</keyword>
<comment type="subcellular location">
    <subcellularLocation>
        <location evidence="1">Cell membrane</location>
        <topology evidence="1">Multi-pass membrane protein</topology>
    </subcellularLocation>
</comment>
<evidence type="ECO:0000256" key="3">
    <source>
        <dbReference type="ARBA" id="ARBA00022448"/>
    </source>
</evidence>
<evidence type="ECO:0000256" key="2">
    <source>
        <dbReference type="ARBA" id="ARBA00010735"/>
    </source>
</evidence>
<comment type="caution">
    <text evidence="9">The sequence shown here is derived from an EMBL/GenBank/DDBJ whole genome shotgun (WGS) entry which is preliminary data.</text>
</comment>
<dbReference type="AlphaFoldDB" id="A0A1F2PNH1"/>
<keyword evidence="3" id="KW-0813">Transport</keyword>
<comment type="similarity">
    <text evidence="2">Belongs to the AzlC family.</text>
</comment>
<evidence type="ECO:0000313" key="10">
    <source>
        <dbReference type="Proteomes" id="UP000176244"/>
    </source>
</evidence>
<reference evidence="9 10" key="1">
    <citation type="submission" date="2015-09" db="EMBL/GenBank/DDBJ databases">
        <title>Genome sequence of Acetobacterium wieringae DSM 1911.</title>
        <authorList>
            <person name="Poehlein A."/>
            <person name="Bengelsdorf F.R."/>
            <person name="Schiel-Bengelsdorf B."/>
            <person name="Duerre P."/>
            <person name="Daniel R."/>
        </authorList>
    </citation>
    <scope>NUCLEOTIDE SEQUENCE [LARGE SCALE GENOMIC DNA]</scope>
    <source>
        <strain evidence="9 10">DSM 1911</strain>
    </source>
</reference>